<dbReference type="EMBL" id="AMZH03005879">
    <property type="protein sequence ID" value="RRT65249.1"/>
    <property type="molecule type" value="Genomic_DNA"/>
</dbReference>
<evidence type="ECO:0000313" key="3">
    <source>
        <dbReference type="Proteomes" id="UP000287651"/>
    </source>
</evidence>
<feature type="region of interest" description="Disordered" evidence="1">
    <location>
        <begin position="12"/>
        <end position="61"/>
    </location>
</feature>
<dbReference type="AlphaFoldDB" id="A0A426ZMM0"/>
<name>A0A426ZMM0_ENSVE</name>
<accession>A0A426ZMM0</accession>
<dbReference type="Proteomes" id="UP000287651">
    <property type="component" value="Unassembled WGS sequence"/>
</dbReference>
<comment type="caution">
    <text evidence="2">The sequence shown here is derived from an EMBL/GenBank/DDBJ whole genome shotgun (WGS) entry which is preliminary data.</text>
</comment>
<feature type="compositionally biased region" description="Basic and acidic residues" evidence="1">
    <location>
        <begin position="39"/>
        <end position="59"/>
    </location>
</feature>
<protein>
    <submittedName>
        <fullName evidence="2">Uncharacterized protein</fullName>
    </submittedName>
</protein>
<organism evidence="2 3">
    <name type="scientific">Ensete ventricosum</name>
    <name type="common">Abyssinian banana</name>
    <name type="synonym">Musa ensete</name>
    <dbReference type="NCBI Taxonomy" id="4639"/>
    <lineage>
        <taxon>Eukaryota</taxon>
        <taxon>Viridiplantae</taxon>
        <taxon>Streptophyta</taxon>
        <taxon>Embryophyta</taxon>
        <taxon>Tracheophyta</taxon>
        <taxon>Spermatophyta</taxon>
        <taxon>Magnoliopsida</taxon>
        <taxon>Liliopsida</taxon>
        <taxon>Zingiberales</taxon>
        <taxon>Musaceae</taxon>
        <taxon>Ensete</taxon>
    </lineage>
</organism>
<reference evidence="2 3" key="1">
    <citation type="journal article" date="2014" name="Agronomy (Basel)">
        <title>A Draft Genome Sequence for Ensete ventricosum, the Drought-Tolerant Tree Against Hunger.</title>
        <authorList>
            <person name="Harrison J."/>
            <person name="Moore K.A."/>
            <person name="Paszkiewicz K."/>
            <person name="Jones T."/>
            <person name="Grant M."/>
            <person name="Ambacheew D."/>
            <person name="Muzemil S."/>
            <person name="Studholme D.J."/>
        </authorList>
    </citation>
    <scope>NUCLEOTIDE SEQUENCE [LARGE SCALE GENOMIC DNA]</scope>
</reference>
<proteinExistence type="predicted"/>
<sequence length="181" mass="21059">MNKTDLFRFKWHQLSTEKKKKKKKKKKKRGNTHTEAIQEETKRKERSQEIQKARQRHEQGQFSVGSYRLSPSSRFCYEQSASSENRSGFVAEYQRKQKLVLVPLFDSSNIGRSNVYYIRLKGLMDHGSERNISNEQFLSDNNDRIRDERTNKNGVDALLAMPKSLASASKLRICSARVNGE</sequence>
<gene>
    <name evidence="2" type="ORF">B296_00010542</name>
</gene>
<evidence type="ECO:0000256" key="1">
    <source>
        <dbReference type="SAM" id="MobiDB-lite"/>
    </source>
</evidence>
<feature type="compositionally biased region" description="Basic residues" evidence="1">
    <location>
        <begin position="18"/>
        <end position="31"/>
    </location>
</feature>
<evidence type="ECO:0000313" key="2">
    <source>
        <dbReference type="EMBL" id="RRT65249.1"/>
    </source>
</evidence>